<accession>L8WIK7</accession>
<gene>
    <name evidence="1" type="ORF">AG1IA_08225</name>
</gene>
<proteinExistence type="predicted"/>
<comment type="caution">
    <text evidence="1">The sequence shown here is derived from an EMBL/GenBank/DDBJ whole genome shotgun (WGS) entry which is preliminary data.</text>
</comment>
<dbReference type="AlphaFoldDB" id="L8WIK7"/>
<organism evidence="1 2">
    <name type="scientific">Thanatephorus cucumeris (strain AG1-IA)</name>
    <name type="common">Rice sheath blight fungus</name>
    <name type="synonym">Rhizoctonia solani</name>
    <dbReference type="NCBI Taxonomy" id="983506"/>
    <lineage>
        <taxon>Eukaryota</taxon>
        <taxon>Fungi</taxon>
        <taxon>Dikarya</taxon>
        <taxon>Basidiomycota</taxon>
        <taxon>Agaricomycotina</taxon>
        <taxon>Agaricomycetes</taxon>
        <taxon>Cantharellales</taxon>
        <taxon>Ceratobasidiaceae</taxon>
        <taxon>Rhizoctonia</taxon>
        <taxon>Rhizoctonia solani AG-1</taxon>
    </lineage>
</organism>
<evidence type="ECO:0000313" key="2">
    <source>
        <dbReference type="Proteomes" id="UP000011668"/>
    </source>
</evidence>
<keyword evidence="2" id="KW-1185">Reference proteome</keyword>
<dbReference type="EMBL" id="AFRT01002477">
    <property type="protein sequence ID" value="ELU37735.1"/>
    <property type="molecule type" value="Genomic_DNA"/>
</dbReference>
<evidence type="ECO:0000313" key="1">
    <source>
        <dbReference type="EMBL" id="ELU37735.1"/>
    </source>
</evidence>
<protein>
    <submittedName>
        <fullName evidence="1">Uncharacterized protein</fullName>
    </submittedName>
</protein>
<name>L8WIK7_THACA</name>
<dbReference type="Proteomes" id="UP000011668">
    <property type="component" value="Unassembled WGS sequence"/>
</dbReference>
<dbReference type="HOGENOM" id="CLU_1489961_0_0_1"/>
<reference evidence="1 2" key="1">
    <citation type="journal article" date="2013" name="Nat. Commun.">
        <title>The evolution and pathogenic mechanisms of the rice sheath blight pathogen.</title>
        <authorList>
            <person name="Zheng A."/>
            <person name="Lin R."/>
            <person name="Xu L."/>
            <person name="Qin P."/>
            <person name="Tang C."/>
            <person name="Ai P."/>
            <person name="Zhang D."/>
            <person name="Liu Y."/>
            <person name="Sun Z."/>
            <person name="Feng H."/>
            <person name="Wang Y."/>
            <person name="Chen Y."/>
            <person name="Liang X."/>
            <person name="Fu R."/>
            <person name="Li Q."/>
            <person name="Zhang J."/>
            <person name="Yu X."/>
            <person name="Xie Z."/>
            <person name="Ding L."/>
            <person name="Guan P."/>
            <person name="Tang J."/>
            <person name="Liang Y."/>
            <person name="Wang S."/>
            <person name="Deng Q."/>
            <person name="Li S."/>
            <person name="Zhu J."/>
            <person name="Wang L."/>
            <person name="Liu H."/>
            <person name="Li P."/>
        </authorList>
    </citation>
    <scope>NUCLEOTIDE SEQUENCE [LARGE SCALE GENOMIC DNA]</scope>
    <source>
        <strain evidence="2">AG-1 IA</strain>
    </source>
</reference>
<sequence length="181" mass="19093">MVSQPDYNDVFTITCSVLFSSTPPGMPASPEATVRPPEAYCGCAQTISARLTEYSVAAKSYSITEGPIQLVPDSSNTVIEGEILVFITCNYALGLHPVTGIPPVLSSTRYNNTHDVKMTQRQGHNNTSSFLFILFDILNAYNLELGLGAGGLLSGFGGQTLSGKVCLVGLFVGVLPGLASL</sequence>